<evidence type="ECO:0000256" key="11">
    <source>
        <dbReference type="RuleBase" id="RU004349"/>
    </source>
</evidence>
<dbReference type="InterPro" id="IPR026593">
    <property type="entry name" value="SecY"/>
</dbReference>
<dbReference type="InterPro" id="IPR023201">
    <property type="entry name" value="SecY_dom_sf"/>
</dbReference>
<name>W4UNZ6_9BACE</name>
<keyword evidence="6 10" id="KW-1133">Transmembrane helix</keyword>
<dbReference type="Gene3D" id="1.10.3370.10">
    <property type="entry name" value="SecY subunit domain"/>
    <property type="match status" value="1"/>
</dbReference>
<evidence type="ECO:0000313" key="13">
    <source>
        <dbReference type="Proteomes" id="UP000019131"/>
    </source>
</evidence>
<dbReference type="PROSITE" id="PS00755">
    <property type="entry name" value="SECY_1"/>
    <property type="match status" value="1"/>
</dbReference>
<feature type="transmembrane region" description="Helical" evidence="10">
    <location>
        <begin position="157"/>
        <end position="177"/>
    </location>
</feature>
<feature type="transmembrane region" description="Helical" evidence="10">
    <location>
        <begin position="91"/>
        <end position="113"/>
    </location>
</feature>
<comment type="subunit">
    <text evidence="10">Component of the Sec protein translocase complex. Heterotrimer consisting of SecY, SecE and SecG subunits. The heterotrimers can form oligomers, although 1 heterotrimer is thought to be able to translocate proteins. Interacts with the ribosome. Interacts with SecDF, and other proteins may be involved. Interacts with SecA.</text>
</comment>
<dbReference type="FunFam" id="1.10.3370.10:FF:000001">
    <property type="entry name" value="Preprotein translocase subunit SecY"/>
    <property type="match status" value="1"/>
</dbReference>
<reference evidence="12 13" key="1">
    <citation type="journal article" date="2014" name="Genome Announc.">
        <title>Draft Genome Sequence of Bacteroides reticulotermitis Strain JCM 10512T, Isolated from the Gut of a Termite.</title>
        <authorList>
            <person name="Yuki M."/>
            <person name="Oshima K."/>
            <person name="Suda W."/>
            <person name="Sakamoto M."/>
            <person name="Iida T."/>
            <person name="Hattori M."/>
            <person name="Ohkuma M."/>
        </authorList>
    </citation>
    <scope>NUCLEOTIDE SEQUENCE [LARGE SCALE GENOMIC DNA]</scope>
    <source>
        <strain evidence="12 13">JCM 10512</strain>
    </source>
</reference>
<feature type="transmembrane region" description="Helical" evidence="10">
    <location>
        <begin position="309"/>
        <end position="330"/>
    </location>
</feature>
<comment type="caution">
    <text evidence="12">The sequence shown here is derived from an EMBL/GenBank/DDBJ whole genome shotgun (WGS) entry which is preliminary data.</text>
</comment>
<dbReference type="STRING" id="1445607.JCM10512_1131"/>
<dbReference type="EMBL" id="BAIV01000005">
    <property type="protein sequence ID" value="GAE82895.1"/>
    <property type="molecule type" value="Genomic_DNA"/>
</dbReference>
<dbReference type="GO" id="GO:0043952">
    <property type="term" value="P:protein transport by the Sec complex"/>
    <property type="evidence" value="ECO:0007669"/>
    <property type="project" value="UniProtKB-UniRule"/>
</dbReference>
<dbReference type="HAMAP" id="MF_01465">
    <property type="entry name" value="SecY"/>
    <property type="match status" value="1"/>
</dbReference>
<evidence type="ECO:0000256" key="5">
    <source>
        <dbReference type="ARBA" id="ARBA00022927"/>
    </source>
</evidence>
<dbReference type="Pfam" id="PF00344">
    <property type="entry name" value="SecY"/>
    <property type="match status" value="1"/>
</dbReference>
<feature type="transmembrane region" description="Helical" evidence="10">
    <location>
        <begin position="60"/>
        <end position="79"/>
    </location>
</feature>
<dbReference type="SUPFAM" id="SSF103491">
    <property type="entry name" value="Preprotein translocase SecY subunit"/>
    <property type="match status" value="1"/>
</dbReference>
<organism evidence="12 13">
    <name type="scientific">Bacteroides reticulotermitis JCM 10512</name>
    <dbReference type="NCBI Taxonomy" id="1445607"/>
    <lineage>
        <taxon>Bacteria</taxon>
        <taxon>Pseudomonadati</taxon>
        <taxon>Bacteroidota</taxon>
        <taxon>Bacteroidia</taxon>
        <taxon>Bacteroidales</taxon>
        <taxon>Bacteroidaceae</taxon>
        <taxon>Bacteroides</taxon>
    </lineage>
</organism>
<keyword evidence="8 10" id="KW-0472">Membrane</keyword>
<keyword evidence="3 10" id="KW-0813">Transport</keyword>
<evidence type="ECO:0000256" key="2">
    <source>
        <dbReference type="ARBA" id="ARBA00005751"/>
    </source>
</evidence>
<feature type="transmembrane region" description="Helical" evidence="10">
    <location>
        <begin position="120"/>
        <end position="137"/>
    </location>
</feature>
<evidence type="ECO:0000256" key="3">
    <source>
        <dbReference type="ARBA" id="ARBA00022448"/>
    </source>
</evidence>
<comment type="caution">
    <text evidence="10">Lacks conserved residue(s) required for the propagation of feature annotation.</text>
</comment>
<comment type="function">
    <text evidence="10">The central subunit of the protein translocation channel SecYEG. Consists of two halves formed by TMs 1-5 and 6-10. These two domains form a lateral gate at the front which open onto the bilayer between TMs 2 and 7, and are clamped together by SecE at the back. The channel is closed by both a pore ring composed of hydrophobic SecY resides and a short helix (helix 2A) on the extracellular side of the membrane which forms a plug. The plug probably moves laterally to allow the channel to open. The ring and the pore may move independently.</text>
</comment>
<evidence type="ECO:0000256" key="10">
    <source>
        <dbReference type="HAMAP-Rule" id="MF_01465"/>
    </source>
</evidence>
<dbReference type="PIRSF" id="PIRSF004557">
    <property type="entry name" value="SecY"/>
    <property type="match status" value="1"/>
</dbReference>
<feature type="transmembrane region" description="Helical" evidence="10">
    <location>
        <begin position="210"/>
        <end position="232"/>
    </location>
</feature>
<dbReference type="GO" id="GO:0006605">
    <property type="term" value="P:protein targeting"/>
    <property type="evidence" value="ECO:0007669"/>
    <property type="project" value="UniProtKB-UniRule"/>
</dbReference>
<dbReference type="AlphaFoldDB" id="W4UNZ6"/>
<evidence type="ECO:0000313" key="12">
    <source>
        <dbReference type="EMBL" id="GAE82895.1"/>
    </source>
</evidence>
<dbReference type="PANTHER" id="PTHR10906">
    <property type="entry name" value="SECY/SEC61-ALPHA FAMILY MEMBER"/>
    <property type="match status" value="1"/>
</dbReference>
<dbReference type="Proteomes" id="UP000019131">
    <property type="component" value="Unassembled WGS sequence"/>
</dbReference>
<keyword evidence="13" id="KW-1185">Reference proteome</keyword>
<dbReference type="GO" id="GO:0065002">
    <property type="term" value="P:intracellular protein transmembrane transport"/>
    <property type="evidence" value="ECO:0007669"/>
    <property type="project" value="UniProtKB-UniRule"/>
</dbReference>
<sequence>MLNMFSGGAFSNASIFALGIMPYISASIVIQLLGIAVPYFQKLQREGESGRRKMNQYTRYLTIAILLFQAPSYLLNLKMQAGPSLNASLDWTLFMVTSTIILAAGSMFILWLGERITDKGIGNGISFIILIGIIARFPDSLAQEVVSRVANKSGGLIMFIIEIVFLLFVIAAAILLVQGTRKIPVQYAKRIVGNKQFGGARQYIPLKVNAAGVMPIIFAQAIMFIPITFIGFSNVNNANSFLHAFTDHTSFWYNFVFAVMIILFTYFYTAITINPTQMAEDMKRNNGFIPGIKPGKKTAEYIDDIMSRITLPGSFFLALVAIMPAFAGIFGVQAGFAQFFGGTSLLILVGVVLDTLQQIESHLLMRHYDGLLKSGRIKGRAGVAAY</sequence>
<evidence type="ECO:0000256" key="9">
    <source>
        <dbReference type="ARBA" id="ARBA00039733"/>
    </source>
</evidence>
<evidence type="ECO:0000256" key="6">
    <source>
        <dbReference type="ARBA" id="ARBA00022989"/>
    </source>
</evidence>
<keyword evidence="5 10" id="KW-0653">Protein transport</keyword>
<dbReference type="NCBIfam" id="TIGR00967">
    <property type="entry name" value="3a0501s007"/>
    <property type="match status" value="1"/>
</dbReference>
<dbReference type="PRINTS" id="PR00303">
    <property type="entry name" value="SECYTRNLCASE"/>
</dbReference>
<protein>
    <recommendedName>
        <fullName evidence="9 10">Protein translocase subunit SecY</fullName>
    </recommendedName>
</protein>
<dbReference type="InterPro" id="IPR002208">
    <property type="entry name" value="SecY/SEC61-alpha"/>
</dbReference>
<comment type="similarity">
    <text evidence="2 10 11">Belongs to the SecY/SEC61-alpha family.</text>
</comment>
<comment type="subcellular location">
    <subcellularLocation>
        <location evidence="10">Cell membrane</location>
        <topology evidence="10">Multi-pass membrane protein</topology>
    </subcellularLocation>
    <subcellularLocation>
        <location evidence="1">Membrane</location>
        <topology evidence="1">Multi-pass membrane protein</topology>
    </subcellularLocation>
</comment>
<feature type="transmembrane region" description="Helical" evidence="10">
    <location>
        <begin position="252"/>
        <end position="274"/>
    </location>
</feature>
<evidence type="ECO:0000256" key="8">
    <source>
        <dbReference type="ARBA" id="ARBA00023136"/>
    </source>
</evidence>
<dbReference type="InterPro" id="IPR030659">
    <property type="entry name" value="SecY_CS"/>
</dbReference>
<feature type="transmembrane region" description="Helical" evidence="10">
    <location>
        <begin position="20"/>
        <end position="40"/>
    </location>
</feature>
<evidence type="ECO:0000256" key="4">
    <source>
        <dbReference type="ARBA" id="ARBA00022692"/>
    </source>
</evidence>
<keyword evidence="4 10" id="KW-0812">Transmembrane</keyword>
<gene>
    <name evidence="10" type="primary">secY</name>
    <name evidence="12" type="ORF">JCM10512_1131</name>
</gene>
<keyword evidence="7 10" id="KW-0811">Translocation</keyword>
<evidence type="ECO:0000256" key="1">
    <source>
        <dbReference type="ARBA" id="ARBA00004141"/>
    </source>
</evidence>
<proteinExistence type="inferred from homology"/>
<accession>W4UNZ6</accession>
<keyword evidence="10" id="KW-1003">Cell membrane</keyword>
<evidence type="ECO:0000256" key="7">
    <source>
        <dbReference type="ARBA" id="ARBA00023010"/>
    </source>
</evidence>
<dbReference type="GO" id="GO:0005886">
    <property type="term" value="C:plasma membrane"/>
    <property type="evidence" value="ECO:0007669"/>
    <property type="project" value="UniProtKB-SubCell"/>
</dbReference>